<feature type="domain" description="Protein kinase" evidence="6">
    <location>
        <begin position="354"/>
        <end position="630"/>
    </location>
</feature>
<dbReference type="AlphaFoldDB" id="A0A9Q5HY72"/>
<dbReference type="PANTHER" id="PTHR44329">
    <property type="entry name" value="SERINE/THREONINE-PROTEIN KINASE TNNI3K-RELATED"/>
    <property type="match status" value="1"/>
</dbReference>
<name>A0A9Q5HY72_SANBA</name>
<dbReference type="InterPro" id="IPR011009">
    <property type="entry name" value="Kinase-like_dom_sf"/>
</dbReference>
<feature type="binding site" evidence="5">
    <location>
        <position position="383"/>
    </location>
    <ligand>
        <name>ATP</name>
        <dbReference type="ChEBI" id="CHEBI:30616"/>
    </ligand>
</feature>
<keyword evidence="2 5" id="KW-0547">Nucleotide-binding</keyword>
<dbReference type="GO" id="GO:0005524">
    <property type="term" value="F:ATP binding"/>
    <property type="evidence" value="ECO:0007669"/>
    <property type="project" value="UniProtKB-UniRule"/>
</dbReference>
<dbReference type="Pfam" id="PF00069">
    <property type="entry name" value="Pkinase"/>
    <property type="match status" value="1"/>
</dbReference>
<comment type="caution">
    <text evidence="7">The sequence shown here is derived from an EMBL/GenBank/DDBJ whole genome shotgun (WGS) entry which is preliminary data.</text>
</comment>
<reference evidence="7" key="1">
    <citation type="submission" date="2016-06" db="EMBL/GenBank/DDBJ databases">
        <title>Draft Genome sequence of the fungus Inonotus baumii.</title>
        <authorList>
            <person name="Zhu H."/>
            <person name="Lin W."/>
        </authorList>
    </citation>
    <scope>NUCLEOTIDE SEQUENCE</scope>
    <source>
        <strain evidence="7">821</strain>
    </source>
</reference>
<dbReference type="InterPro" id="IPR051681">
    <property type="entry name" value="Ser/Thr_Kinases-Pseudokinases"/>
</dbReference>
<gene>
    <name evidence="7" type="ORF">A7U60_g4603</name>
</gene>
<dbReference type="OrthoDB" id="4062651at2759"/>
<organism evidence="7 8">
    <name type="scientific">Sanghuangporus baumii</name>
    <name type="common">Phellinus baumii</name>
    <dbReference type="NCBI Taxonomy" id="108892"/>
    <lineage>
        <taxon>Eukaryota</taxon>
        <taxon>Fungi</taxon>
        <taxon>Dikarya</taxon>
        <taxon>Basidiomycota</taxon>
        <taxon>Agaricomycotina</taxon>
        <taxon>Agaricomycetes</taxon>
        <taxon>Hymenochaetales</taxon>
        <taxon>Hymenochaetaceae</taxon>
        <taxon>Sanghuangporus</taxon>
    </lineage>
</organism>
<accession>A0A9Q5HY72</accession>
<proteinExistence type="predicted"/>
<dbReference type="CDD" id="cd00180">
    <property type="entry name" value="PKc"/>
    <property type="match status" value="1"/>
</dbReference>
<keyword evidence="3" id="KW-0418">Kinase</keyword>
<evidence type="ECO:0000259" key="6">
    <source>
        <dbReference type="PROSITE" id="PS50011"/>
    </source>
</evidence>
<evidence type="ECO:0000256" key="1">
    <source>
        <dbReference type="ARBA" id="ARBA00022679"/>
    </source>
</evidence>
<dbReference type="PANTHER" id="PTHR44329:SF288">
    <property type="entry name" value="MITOGEN-ACTIVATED PROTEIN KINASE KINASE KINASE 20"/>
    <property type="match status" value="1"/>
</dbReference>
<dbReference type="SUPFAM" id="SSF56112">
    <property type="entry name" value="Protein kinase-like (PK-like)"/>
    <property type="match status" value="1"/>
</dbReference>
<sequence>MSKENTSQVAKLVSAYNELLEARKNTIGKMMEETDAERENINVIQQWYSALKLDTPIRRSRMHDSFIRAFRKDFHNMILEMLEAISSIRKTYSVSSSFCAVTITELSWYLGDRNLPCNFELAWCVQFQQFFAEGTHVGLLDALGISYPGLVHWWTGCSDAEIQESRIWLDMKNLAHKMVYLLDKTNRIDDEWFSLPVVELEDLASQARIEEIIIPTLKSISQGIFRLLFLRQNDYPKFLPCFGTLVPTVYAMSYTVNLSIEEWKEMGSEAITLLEPYINILLSQYEALIEELGAEMEINSHEKTSLHVLKRVHQLGQDNAQTECDPAQERISFLRDQTVKYLESLGLRRLEVTLSSENDIGSGSFSKVFKCQDDNSHRVLAVKFLRLDRGDDAARVANRLLREAACWRKLKHMNVNMLQGFCIHPKSQLPGLVSDHCKLSLAQYINSPEGHHANTLEKLCFLYEVASGLDHMHQHQDKIAHGDVRPENILLIPRRLGSGYNAVLSDFGISYVDEQLTDIELTSLQCTNVYYIAPELLSEECRSKKRMVSIPGDIYAFGCVFLRVMYDLSPFYYESNNSVALKRKKINSSPLPAMKTNIRSIHWEFLERTWSAKPTRRPKADEVMIKMDTFKAVKE</sequence>
<dbReference type="Gene3D" id="1.10.510.10">
    <property type="entry name" value="Transferase(Phosphotransferase) domain 1"/>
    <property type="match status" value="1"/>
</dbReference>
<dbReference type="InterPro" id="IPR000719">
    <property type="entry name" value="Prot_kinase_dom"/>
</dbReference>
<dbReference type="GO" id="GO:0004674">
    <property type="term" value="F:protein serine/threonine kinase activity"/>
    <property type="evidence" value="ECO:0007669"/>
    <property type="project" value="TreeGrafter"/>
</dbReference>
<dbReference type="Proteomes" id="UP000757232">
    <property type="component" value="Unassembled WGS sequence"/>
</dbReference>
<dbReference type="PROSITE" id="PS00107">
    <property type="entry name" value="PROTEIN_KINASE_ATP"/>
    <property type="match status" value="1"/>
</dbReference>
<dbReference type="EMBL" id="LNZH02000182">
    <property type="protein sequence ID" value="OCB88198.1"/>
    <property type="molecule type" value="Genomic_DNA"/>
</dbReference>
<evidence type="ECO:0000256" key="5">
    <source>
        <dbReference type="PROSITE-ProRule" id="PRU10141"/>
    </source>
</evidence>
<evidence type="ECO:0000313" key="7">
    <source>
        <dbReference type="EMBL" id="OCB88198.1"/>
    </source>
</evidence>
<evidence type="ECO:0000256" key="2">
    <source>
        <dbReference type="ARBA" id="ARBA00022741"/>
    </source>
</evidence>
<dbReference type="InterPro" id="IPR017441">
    <property type="entry name" value="Protein_kinase_ATP_BS"/>
</dbReference>
<evidence type="ECO:0000256" key="3">
    <source>
        <dbReference type="ARBA" id="ARBA00022777"/>
    </source>
</evidence>
<evidence type="ECO:0000313" key="8">
    <source>
        <dbReference type="Proteomes" id="UP000757232"/>
    </source>
</evidence>
<keyword evidence="4 5" id="KW-0067">ATP-binding</keyword>
<evidence type="ECO:0000256" key="4">
    <source>
        <dbReference type="ARBA" id="ARBA00022840"/>
    </source>
</evidence>
<keyword evidence="1" id="KW-0808">Transferase</keyword>
<protein>
    <recommendedName>
        <fullName evidence="6">Protein kinase domain-containing protein</fullName>
    </recommendedName>
</protein>
<dbReference type="PROSITE" id="PS50011">
    <property type="entry name" value="PROTEIN_KINASE_DOM"/>
    <property type="match status" value="1"/>
</dbReference>
<keyword evidence="8" id="KW-1185">Reference proteome</keyword>